<protein>
    <submittedName>
        <fullName evidence="2">Hint domain-containing protein</fullName>
    </submittedName>
</protein>
<sequence>MIPGTGPSGQHMTASTIYAYLPEDFGGSLPSDPIAAAQTVAGLPLTLARSAVPVQVLLDGDRLAAPVTMGGQAFATGDLAQRIWTLADVAKGIRLTGYVLRTSQPPGPTQQVIGAALPLKPGQRYQLSLSHGGGRDTPGFAGGLAAGTRILTEVGKRPIEDIAVGDKVWTDGHGFQPVVWHGVHSVLARGQAAPVRLRRGFMGLGDDLLIAGTQCVRLDRPEGPVLVPAAAFVAAGQATRDFGASITWHQLLLRDHAVIFAQALACESFWPRESLALGPPADWPAGIALPDSPAHPRLTEAEAVRLIG</sequence>
<organism evidence="2 3">
    <name type="scientific">Roseicyclus mahoneyensis</name>
    <dbReference type="NCBI Taxonomy" id="164332"/>
    <lineage>
        <taxon>Bacteria</taxon>
        <taxon>Pseudomonadati</taxon>
        <taxon>Pseudomonadota</taxon>
        <taxon>Alphaproteobacteria</taxon>
        <taxon>Rhodobacterales</taxon>
        <taxon>Roseobacteraceae</taxon>
        <taxon>Roseicyclus</taxon>
    </lineage>
</organism>
<dbReference type="EMBL" id="QGGW01000001">
    <property type="protein sequence ID" value="PWK62099.1"/>
    <property type="molecule type" value="Genomic_DNA"/>
</dbReference>
<dbReference type="SUPFAM" id="SSF51294">
    <property type="entry name" value="Hedgehog/intein (Hint) domain"/>
    <property type="match status" value="2"/>
</dbReference>
<evidence type="ECO:0000259" key="1">
    <source>
        <dbReference type="Pfam" id="PF13403"/>
    </source>
</evidence>
<evidence type="ECO:0000313" key="2">
    <source>
        <dbReference type="EMBL" id="PWK62099.1"/>
    </source>
</evidence>
<dbReference type="InterPro" id="IPR028992">
    <property type="entry name" value="Hedgehog/Intein_dom"/>
</dbReference>
<dbReference type="Gene3D" id="2.170.16.10">
    <property type="entry name" value="Hedgehog/Intein (Hint) domain"/>
    <property type="match status" value="1"/>
</dbReference>
<name>A0A316GMS5_9RHOB</name>
<reference evidence="2 3" key="1">
    <citation type="submission" date="2018-05" db="EMBL/GenBank/DDBJ databases">
        <title>Genomic Encyclopedia of Type Strains, Phase IV (KMG-IV): sequencing the most valuable type-strain genomes for metagenomic binning, comparative biology and taxonomic classification.</title>
        <authorList>
            <person name="Goeker M."/>
        </authorList>
    </citation>
    <scope>NUCLEOTIDE SEQUENCE [LARGE SCALE GENOMIC DNA]</scope>
    <source>
        <strain evidence="2 3">DSM 16097</strain>
    </source>
</reference>
<accession>A0A316GMS5</accession>
<comment type="caution">
    <text evidence="2">The sequence shown here is derived from an EMBL/GenBank/DDBJ whole genome shotgun (WGS) entry which is preliminary data.</text>
</comment>
<gene>
    <name evidence="2" type="ORF">C7455_101125</name>
</gene>
<dbReference type="OrthoDB" id="6305173at2"/>
<dbReference type="Proteomes" id="UP000245708">
    <property type="component" value="Unassembled WGS sequence"/>
</dbReference>
<evidence type="ECO:0000313" key="3">
    <source>
        <dbReference type="Proteomes" id="UP000245708"/>
    </source>
</evidence>
<dbReference type="InterPro" id="IPR036844">
    <property type="entry name" value="Hint_dom_sf"/>
</dbReference>
<dbReference type="Pfam" id="PF13403">
    <property type="entry name" value="Hint_2"/>
    <property type="match status" value="1"/>
</dbReference>
<proteinExistence type="predicted"/>
<dbReference type="AlphaFoldDB" id="A0A316GMS5"/>
<keyword evidence="3" id="KW-1185">Reference proteome</keyword>
<feature type="domain" description="Hedgehog/Intein (Hint)" evidence="1">
    <location>
        <begin position="144"/>
        <end position="271"/>
    </location>
</feature>